<proteinExistence type="inferred from homology"/>
<evidence type="ECO:0000313" key="9">
    <source>
        <dbReference type="Proteomes" id="UP000646827"/>
    </source>
</evidence>
<dbReference type="EC" id="4.1.3.4" evidence="3"/>
<dbReference type="GO" id="GO:0046951">
    <property type="term" value="P:ketone body biosynthetic process"/>
    <property type="evidence" value="ECO:0007669"/>
    <property type="project" value="TreeGrafter"/>
</dbReference>
<dbReference type="GO" id="GO:0006552">
    <property type="term" value="P:L-leucine catabolic process"/>
    <property type="evidence" value="ECO:0007669"/>
    <property type="project" value="TreeGrafter"/>
</dbReference>
<organism evidence="8 9">
    <name type="scientific">Circinella minor</name>
    <dbReference type="NCBI Taxonomy" id="1195481"/>
    <lineage>
        <taxon>Eukaryota</taxon>
        <taxon>Fungi</taxon>
        <taxon>Fungi incertae sedis</taxon>
        <taxon>Mucoromycota</taxon>
        <taxon>Mucoromycotina</taxon>
        <taxon>Mucoromycetes</taxon>
        <taxon>Mucorales</taxon>
        <taxon>Lichtheimiaceae</taxon>
        <taxon>Circinella</taxon>
    </lineage>
</organism>
<dbReference type="InterPro" id="IPR043594">
    <property type="entry name" value="HMGL"/>
</dbReference>
<feature type="domain" description="Pyruvate carboxyltransferase" evidence="7">
    <location>
        <begin position="36"/>
        <end position="303"/>
    </location>
</feature>
<keyword evidence="5" id="KW-0456">Lyase</keyword>
<sequence length="333" mass="35456">MNRFASSMLRSTTTRSAALTAPMRQYSTPATASNFVKIVEVGPRDGLQNEKQLIPAPVKIELIERLANAGLPVVEATSFVSPKWVPQMGDNHEVFSKIQKKPNVGYPVLAPNIRGVDNALAAGASEVAMFTAVTESFNRKNTNCSTEEAIDRMEEVTKAALDKGLKVRGYVSCVLGCPYEGVVSPIAVAQMAKRMYDAGCYEISLGDTIGVGTAGSMGLMLEEVVKVVPAEALAVHCHDTYGQALANILKALEYGIRVVDSSVAGLGGCPYAPGAKGNVATEDVVYMLHGMGFDTGVSLKSLVEIGAWISEKLGRETNSRAGAALKLRRESRL</sequence>
<dbReference type="InterPro" id="IPR013785">
    <property type="entry name" value="Aldolase_TIM"/>
</dbReference>
<dbReference type="PROSITE" id="PS50991">
    <property type="entry name" value="PYR_CT"/>
    <property type="match status" value="1"/>
</dbReference>
<dbReference type="Pfam" id="PF00682">
    <property type="entry name" value="HMGL-like"/>
    <property type="match status" value="1"/>
</dbReference>
<dbReference type="FunFam" id="3.20.20.70:FF:000201">
    <property type="entry name" value="Hydroxymethylglutaryl-CoA lyase"/>
    <property type="match status" value="1"/>
</dbReference>
<evidence type="ECO:0000256" key="1">
    <source>
        <dbReference type="ARBA" id="ARBA00005143"/>
    </source>
</evidence>
<keyword evidence="4" id="KW-0479">Metal-binding</keyword>
<dbReference type="InterPro" id="IPR000891">
    <property type="entry name" value="PYR_CT"/>
</dbReference>
<dbReference type="GO" id="GO:0046872">
    <property type="term" value="F:metal ion binding"/>
    <property type="evidence" value="ECO:0007669"/>
    <property type="project" value="UniProtKB-KW"/>
</dbReference>
<name>A0A8H7VH93_9FUNG</name>
<dbReference type="UniPathway" id="UPA00896">
    <property type="reaction ID" value="UER00863"/>
</dbReference>
<evidence type="ECO:0000256" key="6">
    <source>
        <dbReference type="ARBA" id="ARBA00049877"/>
    </source>
</evidence>
<dbReference type="InterPro" id="IPR000138">
    <property type="entry name" value="HMG_CoA_lyase_AS"/>
</dbReference>
<protein>
    <recommendedName>
        <fullName evidence="3">hydroxymethylglutaryl-CoA lyase</fullName>
        <ecNumber evidence="3">4.1.3.4</ecNumber>
    </recommendedName>
</protein>
<evidence type="ECO:0000256" key="5">
    <source>
        <dbReference type="ARBA" id="ARBA00023239"/>
    </source>
</evidence>
<comment type="similarity">
    <text evidence="2">Belongs to the HMG-CoA lyase family.</text>
</comment>
<evidence type="ECO:0000259" key="7">
    <source>
        <dbReference type="PROSITE" id="PS50991"/>
    </source>
</evidence>
<dbReference type="CDD" id="cd07938">
    <property type="entry name" value="DRE_TIM_HMGL"/>
    <property type="match status" value="1"/>
</dbReference>
<comment type="caution">
    <text evidence="8">The sequence shown here is derived from an EMBL/GenBank/DDBJ whole genome shotgun (WGS) entry which is preliminary data.</text>
</comment>
<dbReference type="Gene3D" id="3.20.20.70">
    <property type="entry name" value="Aldolase class I"/>
    <property type="match status" value="1"/>
</dbReference>
<dbReference type="PROSITE" id="PS01062">
    <property type="entry name" value="HMG_COA_LYASE"/>
    <property type="match status" value="1"/>
</dbReference>
<dbReference type="GO" id="GO:0004419">
    <property type="term" value="F:hydroxymethylglutaryl-CoA lyase activity"/>
    <property type="evidence" value="ECO:0007669"/>
    <property type="project" value="UniProtKB-EC"/>
</dbReference>
<keyword evidence="9" id="KW-1185">Reference proteome</keyword>
<dbReference type="AlphaFoldDB" id="A0A8H7VH93"/>
<dbReference type="EMBL" id="JAEPRB010000209">
    <property type="protein sequence ID" value="KAG2218812.1"/>
    <property type="molecule type" value="Genomic_DNA"/>
</dbReference>
<evidence type="ECO:0000256" key="2">
    <source>
        <dbReference type="ARBA" id="ARBA00009405"/>
    </source>
</evidence>
<dbReference type="Proteomes" id="UP000646827">
    <property type="component" value="Unassembled WGS sequence"/>
</dbReference>
<evidence type="ECO:0000256" key="3">
    <source>
        <dbReference type="ARBA" id="ARBA00012910"/>
    </source>
</evidence>
<comment type="catalytic activity">
    <reaction evidence="6">
        <text>(3S)-3-hydroxy-3-methylglutaryl-CoA = acetoacetate + acetyl-CoA</text>
        <dbReference type="Rhea" id="RHEA:24404"/>
        <dbReference type="ChEBI" id="CHEBI:13705"/>
        <dbReference type="ChEBI" id="CHEBI:43074"/>
        <dbReference type="ChEBI" id="CHEBI:57288"/>
        <dbReference type="EC" id="4.1.3.4"/>
    </reaction>
</comment>
<dbReference type="OrthoDB" id="1905920at2759"/>
<comment type="pathway">
    <text evidence="1">Metabolic intermediate metabolism; (S)-3-hydroxy-3-methylglutaryl-CoA degradation; acetoacetate from (S)-3-hydroxy-3-methylglutaryl-CoA: step 1/1.</text>
</comment>
<evidence type="ECO:0000313" key="8">
    <source>
        <dbReference type="EMBL" id="KAG2218812.1"/>
    </source>
</evidence>
<gene>
    <name evidence="8" type="ORF">INT45_005459</name>
</gene>
<dbReference type="NCBIfam" id="NF004283">
    <property type="entry name" value="PRK05692.1"/>
    <property type="match status" value="1"/>
</dbReference>
<accession>A0A8H7VH93</accession>
<reference evidence="8 9" key="1">
    <citation type="submission" date="2020-12" db="EMBL/GenBank/DDBJ databases">
        <title>Metabolic potential, ecology and presence of endohyphal bacteria is reflected in genomic diversity of Mucoromycotina.</title>
        <authorList>
            <person name="Muszewska A."/>
            <person name="Okrasinska A."/>
            <person name="Steczkiewicz K."/>
            <person name="Drgas O."/>
            <person name="Orlowska M."/>
            <person name="Perlinska-Lenart U."/>
            <person name="Aleksandrzak-Piekarczyk T."/>
            <person name="Szatraj K."/>
            <person name="Zielenkiewicz U."/>
            <person name="Pilsyk S."/>
            <person name="Malc E."/>
            <person name="Mieczkowski P."/>
            <person name="Kruszewska J.S."/>
            <person name="Biernat P."/>
            <person name="Pawlowska J."/>
        </authorList>
    </citation>
    <scope>NUCLEOTIDE SEQUENCE [LARGE SCALE GENOMIC DNA]</scope>
    <source>
        <strain evidence="8 9">CBS 142.35</strain>
    </source>
</reference>
<dbReference type="PANTHER" id="PTHR42738">
    <property type="entry name" value="HYDROXYMETHYLGLUTARYL-COA LYASE"/>
    <property type="match status" value="1"/>
</dbReference>
<dbReference type="PANTHER" id="PTHR42738:SF7">
    <property type="entry name" value="HYDROXYMETHYLGLUTARYL-COA LYASE"/>
    <property type="match status" value="1"/>
</dbReference>
<dbReference type="SUPFAM" id="SSF51569">
    <property type="entry name" value="Aldolase"/>
    <property type="match status" value="1"/>
</dbReference>
<evidence type="ECO:0000256" key="4">
    <source>
        <dbReference type="ARBA" id="ARBA00022723"/>
    </source>
</evidence>